<dbReference type="SUPFAM" id="SSF55874">
    <property type="entry name" value="ATPase domain of HSP90 chaperone/DNA topoisomerase II/histidine kinase"/>
    <property type="match status" value="1"/>
</dbReference>
<evidence type="ECO:0000313" key="12">
    <source>
        <dbReference type="EMBL" id="MEM5948289.1"/>
    </source>
</evidence>
<dbReference type="InterPro" id="IPR036890">
    <property type="entry name" value="HATPase_C_sf"/>
</dbReference>
<accession>A0ABU9UCA3</accession>
<dbReference type="SUPFAM" id="SSF52172">
    <property type="entry name" value="CheY-like"/>
    <property type="match status" value="1"/>
</dbReference>
<protein>
    <recommendedName>
        <fullName evidence="2">histidine kinase</fullName>
        <ecNumber evidence="2">2.7.13.3</ecNumber>
    </recommendedName>
</protein>
<feature type="domain" description="Response regulatory" evidence="11">
    <location>
        <begin position="2"/>
        <end position="116"/>
    </location>
</feature>
<dbReference type="Gene3D" id="3.30.565.10">
    <property type="entry name" value="Histidine kinase-like ATPase, C-terminal domain"/>
    <property type="match status" value="1"/>
</dbReference>
<evidence type="ECO:0000313" key="13">
    <source>
        <dbReference type="Proteomes" id="UP001466331"/>
    </source>
</evidence>
<keyword evidence="5" id="KW-0547">Nucleotide-binding</keyword>
<dbReference type="CDD" id="cd00156">
    <property type="entry name" value="REC"/>
    <property type="match status" value="1"/>
</dbReference>
<dbReference type="PANTHER" id="PTHR43065">
    <property type="entry name" value="SENSOR HISTIDINE KINASE"/>
    <property type="match status" value="1"/>
</dbReference>
<evidence type="ECO:0000256" key="1">
    <source>
        <dbReference type="ARBA" id="ARBA00000085"/>
    </source>
</evidence>
<proteinExistence type="predicted"/>
<feature type="modified residue" description="4-aspartylphosphate" evidence="9">
    <location>
        <position position="51"/>
    </location>
</feature>
<dbReference type="SMART" id="SM00388">
    <property type="entry name" value="HisKA"/>
    <property type="match status" value="1"/>
</dbReference>
<dbReference type="RefSeq" id="WP_420069742.1">
    <property type="nucleotide sequence ID" value="NZ_JBCHKQ010000003.1"/>
</dbReference>
<evidence type="ECO:0000256" key="3">
    <source>
        <dbReference type="ARBA" id="ARBA00022553"/>
    </source>
</evidence>
<feature type="domain" description="Histidine kinase" evidence="10">
    <location>
        <begin position="147"/>
        <end position="372"/>
    </location>
</feature>
<dbReference type="PROSITE" id="PS50109">
    <property type="entry name" value="HIS_KIN"/>
    <property type="match status" value="1"/>
</dbReference>
<comment type="catalytic activity">
    <reaction evidence="1">
        <text>ATP + protein L-histidine = ADP + protein N-phospho-L-histidine.</text>
        <dbReference type="EC" id="2.7.13.3"/>
    </reaction>
</comment>
<dbReference type="SUPFAM" id="SSF47384">
    <property type="entry name" value="Homodimeric domain of signal transducing histidine kinase"/>
    <property type="match status" value="1"/>
</dbReference>
<evidence type="ECO:0000259" key="10">
    <source>
        <dbReference type="PROSITE" id="PS50109"/>
    </source>
</evidence>
<dbReference type="InterPro" id="IPR001789">
    <property type="entry name" value="Sig_transdc_resp-reg_receiver"/>
</dbReference>
<dbReference type="PRINTS" id="PR00344">
    <property type="entry name" value="BCTRLSENSOR"/>
</dbReference>
<dbReference type="Gene3D" id="1.10.287.130">
    <property type="match status" value="1"/>
</dbReference>
<dbReference type="EMBL" id="JBCHKQ010000003">
    <property type="protein sequence ID" value="MEM5948289.1"/>
    <property type="molecule type" value="Genomic_DNA"/>
</dbReference>
<organism evidence="12 13">
    <name type="scientific">Rarispira pelagica</name>
    <dbReference type="NCBI Taxonomy" id="3141764"/>
    <lineage>
        <taxon>Bacteria</taxon>
        <taxon>Pseudomonadati</taxon>
        <taxon>Spirochaetota</taxon>
        <taxon>Spirochaetia</taxon>
        <taxon>Winmispirales</taxon>
        <taxon>Winmispiraceae</taxon>
        <taxon>Rarispira</taxon>
    </lineage>
</organism>
<keyword evidence="8" id="KW-0902">Two-component regulatory system</keyword>
<evidence type="ECO:0000256" key="6">
    <source>
        <dbReference type="ARBA" id="ARBA00022777"/>
    </source>
</evidence>
<dbReference type="SMART" id="SM00448">
    <property type="entry name" value="REC"/>
    <property type="match status" value="1"/>
</dbReference>
<keyword evidence="6" id="KW-0418">Kinase</keyword>
<keyword evidence="13" id="KW-1185">Reference proteome</keyword>
<keyword evidence="3 9" id="KW-0597">Phosphoprotein</keyword>
<dbReference type="InterPro" id="IPR004358">
    <property type="entry name" value="Sig_transdc_His_kin-like_C"/>
</dbReference>
<dbReference type="Gene3D" id="3.40.50.2300">
    <property type="match status" value="1"/>
</dbReference>
<dbReference type="CDD" id="cd00082">
    <property type="entry name" value="HisKA"/>
    <property type="match status" value="1"/>
</dbReference>
<evidence type="ECO:0000256" key="2">
    <source>
        <dbReference type="ARBA" id="ARBA00012438"/>
    </source>
</evidence>
<dbReference type="SMART" id="SM00387">
    <property type="entry name" value="HATPase_c"/>
    <property type="match status" value="1"/>
</dbReference>
<evidence type="ECO:0000256" key="4">
    <source>
        <dbReference type="ARBA" id="ARBA00022679"/>
    </source>
</evidence>
<dbReference type="InterPro" id="IPR011006">
    <property type="entry name" value="CheY-like_superfamily"/>
</dbReference>
<sequence length="373" mass="41653">MNILLIDDDDMFAAMVKTMLKGSDYYITWAEDIKSTKKFLQNQRFDIALIDIVLREESGLDILPLIKEKYPDTIPVMISGHASLETALEALQKGAYDYLLKPLSKPELDNLLNRCREKIHILDENKKAQELLAQVQKLEAVGRITATIAHDFNNVLMAIIGNAELLMESLREKNSSEDIADLTEILNAAKKGKKLTDSLLAFSSRSMKINGDTSIDQVINNAYQVFARLVKPEAKLITDLNTPDKKVAISHMHLEQIILNLLNNAKEAITESGKGQIVIKTEDVGSKIPAHLFSVLPPDTRYIKIEVRDNGIGMDEETLKHAMEPFFTTKEGHSGTGLSVVHHLVHGTRGLVDIQSSKNNGTRVCIYIPQKED</sequence>
<dbReference type="Pfam" id="PF00072">
    <property type="entry name" value="Response_reg"/>
    <property type="match status" value="1"/>
</dbReference>
<evidence type="ECO:0000256" key="8">
    <source>
        <dbReference type="ARBA" id="ARBA00023012"/>
    </source>
</evidence>
<name>A0ABU9UCA3_9SPIR</name>
<comment type="caution">
    <text evidence="12">The sequence shown here is derived from an EMBL/GenBank/DDBJ whole genome shotgun (WGS) entry which is preliminary data.</text>
</comment>
<dbReference type="InterPro" id="IPR036097">
    <property type="entry name" value="HisK_dim/P_sf"/>
</dbReference>
<dbReference type="Pfam" id="PF02518">
    <property type="entry name" value="HATPase_c"/>
    <property type="match status" value="1"/>
</dbReference>
<dbReference type="InterPro" id="IPR003594">
    <property type="entry name" value="HATPase_dom"/>
</dbReference>
<dbReference type="PANTHER" id="PTHR43065:SF46">
    <property type="entry name" value="C4-DICARBOXYLATE TRANSPORT SENSOR PROTEIN DCTB"/>
    <property type="match status" value="1"/>
</dbReference>
<dbReference type="Proteomes" id="UP001466331">
    <property type="component" value="Unassembled WGS sequence"/>
</dbReference>
<dbReference type="Pfam" id="PF00512">
    <property type="entry name" value="HisKA"/>
    <property type="match status" value="1"/>
</dbReference>
<reference evidence="12 13" key="1">
    <citation type="submission" date="2024-03" db="EMBL/GenBank/DDBJ databases">
        <title>Ignisphaera cupida sp. nov., a hyperthermophilic hydrolytic archaeon from a hot spring of Kamchatka, and proposal of Ignisphaeraceae fam. nov.</title>
        <authorList>
            <person name="Podosokorskaya O.A."/>
            <person name="Elcheninov A.G."/>
            <person name="Maltseva A.I."/>
            <person name="Zayulina K.S."/>
            <person name="Novikov A."/>
            <person name="Merkel A.Y."/>
        </authorList>
    </citation>
    <scope>NUCLEOTIDE SEQUENCE [LARGE SCALE GENOMIC DNA]</scope>
    <source>
        <strain evidence="12 13">38H-sp</strain>
    </source>
</reference>
<keyword evidence="4" id="KW-0808">Transferase</keyword>
<dbReference type="EC" id="2.7.13.3" evidence="2"/>
<keyword evidence="7" id="KW-0067">ATP-binding</keyword>
<evidence type="ECO:0000256" key="9">
    <source>
        <dbReference type="PROSITE-ProRule" id="PRU00169"/>
    </source>
</evidence>
<evidence type="ECO:0000256" key="7">
    <source>
        <dbReference type="ARBA" id="ARBA00022840"/>
    </source>
</evidence>
<evidence type="ECO:0000256" key="5">
    <source>
        <dbReference type="ARBA" id="ARBA00022741"/>
    </source>
</evidence>
<dbReference type="PROSITE" id="PS50110">
    <property type="entry name" value="RESPONSE_REGULATORY"/>
    <property type="match status" value="1"/>
</dbReference>
<dbReference type="InterPro" id="IPR005467">
    <property type="entry name" value="His_kinase_dom"/>
</dbReference>
<dbReference type="InterPro" id="IPR003661">
    <property type="entry name" value="HisK_dim/P_dom"/>
</dbReference>
<gene>
    <name evidence="12" type="ORF">WKV44_07010</name>
</gene>
<evidence type="ECO:0000259" key="11">
    <source>
        <dbReference type="PROSITE" id="PS50110"/>
    </source>
</evidence>